<evidence type="ECO:0000313" key="2">
    <source>
        <dbReference type="Proteomes" id="UP000231358"/>
    </source>
</evidence>
<keyword evidence="2" id="KW-1185">Reference proteome</keyword>
<protein>
    <submittedName>
        <fullName evidence="1">Uncharacterized protein</fullName>
    </submittedName>
</protein>
<proteinExistence type="predicted"/>
<comment type="caution">
    <text evidence="1">The sequence shown here is derived from an EMBL/GenBank/DDBJ whole genome shotgun (WGS) entry which is preliminary data.</text>
</comment>
<gene>
    <name evidence="1" type="ORF">AARAC_011497</name>
</gene>
<accession>A0A2G7EMC2</accession>
<name>A0A2G7EMC2_9EURO</name>
<dbReference type="STRING" id="656916.A0A2G7EMC2"/>
<sequence>MSDHKINLIREIGWNRANIRFYRAHYTLLKELQDVAQQVADDLLSYCYNSSRQEHRTTCIHVTDIATRAHQTLDSLIHRECEAYNAWNELWDNEPAKEMA</sequence>
<dbReference type="AlphaFoldDB" id="A0A2G7EMC2"/>
<dbReference type="Proteomes" id="UP000231358">
    <property type="component" value="Unassembled WGS sequence"/>
</dbReference>
<organism evidence="1 2">
    <name type="scientific">Aspergillus arachidicola</name>
    <dbReference type="NCBI Taxonomy" id="656916"/>
    <lineage>
        <taxon>Eukaryota</taxon>
        <taxon>Fungi</taxon>
        <taxon>Dikarya</taxon>
        <taxon>Ascomycota</taxon>
        <taxon>Pezizomycotina</taxon>
        <taxon>Eurotiomycetes</taxon>
        <taxon>Eurotiomycetidae</taxon>
        <taxon>Eurotiales</taxon>
        <taxon>Aspergillaceae</taxon>
        <taxon>Aspergillus</taxon>
        <taxon>Aspergillus subgen. Circumdati</taxon>
    </lineage>
</organism>
<reference evidence="1 2" key="1">
    <citation type="submission" date="2017-05" db="EMBL/GenBank/DDBJ databases">
        <title>Genome sequence for an aflatoxigenic pathogen of Argentinian peanut, Aspergillus arachidicola.</title>
        <authorList>
            <person name="Moore G."/>
            <person name="Beltz S.B."/>
            <person name="Mack B.M."/>
        </authorList>
    </citation>
    <scope>NUCLEOTIDE SEQUENCE [LARGE SCALE GENOMIC DNA]</scope>
    <source>
        <strain evidence="1 2">CBS 117610</strain>
    </source>
</reference>
<dbReference type="EMBL" id="NEXV01000728">
    <property type="protein sequence ID" value="PIG69508.1"/>
    <property type="molecule type" value="Genomic_DNA"/>
</dbReference>
<evidence type="ECO:0000313" key="1">
    <source>
        <dbReference type="EMBL" id="PIG69508.1"/>
    </source>
</evidence>